<evidence type="ECO:0000256" key="5">
    <source>
        <dbReference type="ARBA" id="ARBA00022617"/>
    </source>
</evidence>
<evidence type="ECO:0000256" key="11">
    <source>
        <dbReference type="ARBA" id="ARBA00023136"/>
    </source>
</evidence>
<keyword evidence="4" id="KW-1003">Cell membrane</keyword>
<feature type="transmembrane region" description="Helical" evidence="13">
    <location>
        <begin position="36"/>
        <end position="58"/>
    </location>
</feature>
<keyword evidence="6 13" id="KW-0812">Transmembrane</keyword>
<dbReference type="Pfam" id="PF01292">
    <property type="entry name" value="Ni_hydr_CYTB"/>
    <property type="match status" value="1"/>
</dbReference>
<evidence type="ECO:0000313" key="15">
    <source>
        <dbReference type="EMBL" id="MFC5498242.1"/>
    </source>
</evidence>
<evidence type="ECO:0000256" key="6">
    <source>
        <dbReference type="ARBA" id="ARBA00022692"/>
    </source>
</evidence>
<dbReference type="PANTHER" id="PTHR30529:SF7">
    <property type="entry name" value="CYTOCHROME B561 BACTERIAL_NI-HYDROGENASE DOMAIN-CONTAINING PROTEIN"/>
    <property type="match status" value="1"/>
</dbReference>
<gene>
    <name evidence="15" type="ORF">ACFPOE_11920</name>
</gene>
<keyword evidence="8" id="KW-0249">Electron transport</keyword>
<keyword evidence="10" id="KW-0408">Iron</keyword>
<sequence>MTIAFHWLVAASVAGQLVLGWWMRTVPKSPPGLRAGWFNLHKSIGLTIALVVLAWLLARRRGDAADPLPRWQRIAARVNHALLLATLLALAVSGYLGSSFTAYPVLYFGRALPQWGHDWPAGKEAMSTLHLLAVWLLMSLLVLHIAAALWHWFNGHASARRIGLPRLRGS</sequence>
<feature type="transmembrane region" description="Helical" evidence="13">
    <location>
        <begin position="79"/>
        <end position="109"/>
    </location>
</feature>
<protein>
    <submittedName>
        <fullName evidence="15">Cytochrome b</fullName>
    </submittedName>
</protein>
<comment type="subcellular location">
    <subcellularLocation>
        <location evidence="2">Cell membrane</location>
        <topology evidence="2">Multi-pass membrane protein</topology>
    </subcellularLocation>
</comment>
<proteinExistence type="inferred from homology"/>
<dbReference type="Proteomes" id="UP001596037">
    <property type="component" value="Unassembled WGS sequence"/>
</dbReference>
<evidence type="ECO:0000256" key="3">
    <source>
        <dbReference type="ARBA" id="ARBA00022448"/>
    </source>
</evidence>
<evidence type="ECO:0000256" key="13">
    <source>
        <dbReference type="SAM" id="Phobius"/>
    </source>
</evidence>
<evidence type="ECO:0000313" key="16">
    <source>
        <dbReference type="Proteomes" id="UP001596037"/>
    </source>
</evidence>
<keyword evidence="16" id="KW-1185">Reference proteome</keyword>
<evidence type="ECO:0000256" key="8">
    <source>
        <dbReference type="ARBA" id="ARBA00022982"/>
    </source>
</evidence>
<evidence type="ECO:0000256" key="10">
    <source>
        <dbReference type="ARBA" id="ARBA00023004"/>
    </source>
</evidence>
<evidence type="ECO:0000256" key="7">
    <source>
        <dbReference type="ARBA" id="ARBA00022723"/>
    </source>
</evidence>
<evidence type="ECO:0000256" key="2">
    <source>
        <dbReference type="ARBA" id="ARBA00004651"/>
    </source>
</evidence>
<keyword evidence="9 13" id="KW-1133">Transmembrane helix</keyword>
<reference evidence="16" key="1">
    <citation type="journal article" date="2019" name="Int. J. Syst. Evol. Microbiol.">
        <title>The Global Catalogue of Microorganisms (GCM) 10K type strain sequencing project: providing services to taxonomists for standard genome sequencing and annotation.</title>
        <authorList>
            <consortium name="The Broad Institute Genomics Platform"/>
            <consortium name="The Broad Institute Genome Sequencing Center for Infectious Disease"/>
            <person name="Wu L."/>
            <person name="Ma J."/>
        </authorList>
    </citation>
    <scope>NUCLEOTIDE SEQUENCE [LARGE SCALE GENOMIC DNA]</scope>
    <source>
        <strain evidence="16">CCUG 57401</strain>
    </source>
</reference>
<evidence type="ECO:0000256" key="4">
    <source>
        <dbReference type="ARBA" id="ARBA00022475"/>
    </source>
</evidence>
<keyword evidence="3" id="KW-0813">Transport</keyword>
<comment type="caution">
    <text evidence="15">The sequence shown here is derived from an EMBL/GenBank/DDBJ whole genome shotgun (WGS) entry which is preliminary data.</text>
</comment>
<dbReference type="RefSeq" id="WP_376850301.1">
    <property type="nucleotide sequence ID" value="NZ_JBHSMF010000006.1"/>
</dbReference>
<dbReference type="InterPro" id="IPR011577">
    <property type="entry name" value="Cyt_b561_bac/Ni-Hgenase"/>
</dbReference>
<dbReference type="InterPro" id="IPR052168">
    <property type="entry name" value="Cytochrome_b561_oxidase"/>
</dbReference>
<dbReference type="SUPFAM" id="SSF81342">
    <property type="entry name" value="Transmembrane di-heme cytochromes"/>
    <property type="match status" value="1"/>
</dbReference>
<keyword evidence="11 13" id="KW-0472">Membrane</keyword>
<name>A0ABW0NGS6_9BURK</name>
<organism evidence="15 16">
    <name type="scientific">Caenimonas terrae</name>
    <dbReference type="NCBI Taxonomy" id="696074"/>
    <lineage>
        <taxon>Bacteria</taxon>
        <taxon>Pseudomonadati</taxon>
        <taxon>Pseudomonadota</taxon>
        <taxon>Betaproteobacteria</taxon>
        <taxon>Burkholderiales</taxon>
        <taxon>Comamonadaceae</taxon>
        <taxon>Caenimonas</taxon>
    </lineage>
</organism>
<dbReference type="InterPro" id="IPR016174">
    <property type="entry name" value="Di-haem_cyt_TM"/>
</dbReference>
<dbReference type="PANTHER" id="PTHR30529">
    <property type="entry name" value="CYTOCHROME B561"/>
    <property type="match status" value="1"/>
</dbReference>
<evidence type="ECO:0000256" key="12">
    <source>
        <dbReference type="ARBA" id="ARBA00037975"/>
    </source>
</evidence>
<comment type="cofactor">
    <cofactor evidence="1">
        <name>heme b</name>
        <dbReference type="ChEBI" id="CHEBI:60344"/>
    </cofactor>
</comment>
<evidence type="ECO:0000259" key="14">
    <source>
        <dbReference type="Pfam" id="PF01292"/>
    </source>
</evidence>
<feature type="transmembrane region" description="Helical" evidence="13">
    <location>
        <begin position="129"/>
        <end position="153"/>
    </location>
</feature>
<feature type="domain" description="Cytochrome b561 bacterial/Ni-hydrogenase" evidence="14">
    <location>
        <begin position="2"/>
        <end position="156"/>
    </location>
</feature>
<evidence type="ECO:0000256" key="1">
    <source>
        <dbReference type="ARBA" id="ARBA00001970"/>
    </source>
</evidence>
<comment type="similarity">
    <text evidence="12">Belongs to the cytochrome b561 family.</text>
</comment>
<accession>A0ABW0NGS6</accession>
<keyword evidence="5" id="KW-0349">Heme</keyword>
<evidence type="ECO:0000256" key="9">
    <source>
        <dbReference type="ARBA" id="ARBA00022989"/>
    </source>
</evidence>
<keyword evidence="7" id="KW-0479">Metal-binding</keyword>
<dbReference type="EMBL" id="JBHSMF010000006">
    <property type="protein sequence ID" value="MFC5498242.1"/>
    <property type="molecule type" value="Genomic_DNA"/>
</dbReference>